<evidence type="ECO:0000256" key="5">
    <source>
        <dbReference type="ARBA" id="ARBA00022793"/>
    </source>
</evidence>
<protein>
    <recommendedName>
        <fullName evidence="3">indole-3-glycerol-phosphate synthase</fullName>
        <ecNumber evidence="3">4.1.1.48</ecNumber>
    </recommendedName>
</protein>
<dbReference type="InterPro" id="IPR013785">
    <property type="entry name" value="Aldolase_TIM"/>
</dbReference>
<evidence type="ECO:0000256" key="7">
    <source>
        <dbReference type="ARBA" id="ARBA00023141"/>
    </source>
</evidence>
<proteinExistence type="predicted"/>
<reference evidence="10" key="1">
    <citation type="submission" date="2019-08" db="EMBL/GenBank/DDBJ databases">
        <authorList>
            <person name="Kucharzyk K."/>
            <person name="Murdoch R.W."/>
            <person name="Higgins S."/>
            <person name="Loffler F."/>
        </authorList>
    </citation>
    <scope>NUCLEOTIDE SEQUENCE</scope>
</reference>
<keyword evidence="6" id="KW-0822">Tryptophan biosynthesis</keyword>
<accession>A0A645J5V3</accession>
<sequence length="124" mass="13651">MLLIATILNEAELDAFQLLAGELGLSALVEAHTEEELLKALRTNPKIVGVNNRDLKTFKVDIQQSIRLRALVPDDILFVAESGISERQQVIELEEGNVDAILIGETMMVSPDKKGMLDRLRGIG</sequence>
<evidence type="ECO:0000256" key="1">
    <source>
        <dbReference type="ARBA" id="ARBA00001633"/>
    </source>
</evidence>
<dbReference type="SUPFAM" id="SSF51366">
    <property type="entry name" value="Ribulose-phoshate binding barrel"/>
    <property type="match status" value="1"/>
</dbReference>
<feature type="domain" description="Indole-3-glycerol phosphate synthase" evidence="9">
    <location>
        <begin position="2"/>
        <end position="117"/>
    </location>
</feature>
<evidence type="ECO:0000256" key="4">
    <source>
        <dbReference type="ARBA" id="ARBA00022605"/>
    </source>
</evidence>
<dbReference type="GO" id="GO:0004425">
    <property type="term" value="F:indole-3-glycerol-phosphate synthase activity"/>
    <property type="evidence" value="ECO:0007669"/>
    <property type="project" value="UniProtKB-EC"/>
</dbReference>
<dbReference type="EMBL" id="VSSQ01125535">
    <property type="protein sequence ID" value="MPN55854.1"/>
    <property type="molecule type" value="Genomic_DNA"/>
</dbReference>
<keyword evidence="8 10" id="KW-0456">Lyase</keyword>
<dbReference type="PANTHER" id="PTHR22854">
    <property type="entry name" value="TRYPTOPHAN BIOSYNTHESIS PROTEIN"/>
    <property type="match status" value="1"/>
</dbReference>
<dbReference type="AlphaFoldDB" id="A0A645J5V3"/>
<dbReference type="Pfam" id="PF00218">
    <property type="entry name" value="IGPS"/>
    <property type="match status" value="1"/>
</dbReference>
<keyword evidence="5" id="KW-0210">Decarboxylase</keyword>
<dbReference type="InterPro" id="IPR011060">
    <property type="entry name" value="RibuloseP-bd_barrel"/>
</dbReference>
<dbReference type="PANTHER" id="PTHR22854:SF2">
    <property type="entry name" value="INDOLE-3-GLYCEROL-PHOSPHATE SYNTHASE"/>
    <property type="match status" value="1"/>
</dbReference>
<dbReference type="GO" id="GO:0004640">
    <property type="term" value="F:phosphoribosylanthranilate isomerase activity"/>
    <property type="evidence" value="ECO:0007669"/>
    <property type="project" value="TreeGrafter"/>
</dbReference>
<gene>
    <name evidence="10" type="primary">trpC_27</name>
    <name evidence="10" type="ORF">SDC9_203538</name>
</gene>
<name>A0A645J5V3_9ZZZZ</name>
<evidence type="ECO:0000313" key="10">
    <source>
        <dbReference type="EMBL" id="MPN55854.1"/>
    </source>
</evidence>
<dbReference type="GO" id="GO:0000162">
    <property type="term" value="P:L-tryptophan biosynthetic process"/>
    <property type="evidence" value="ECO:0007669"/>
    <property type="project" value="UniProtKB-UniPathway"/>
</dbReference>
<comment type="catalytic activity">
    <reaction evidence="1">
        <text>1-(2-carboxyphenylamino)-1-deoxy-D-ribulose 5-phosphate + H(+) = (1S,2R)-1-C-(indol-3-yl)glycerol 3-phosphate + CO2 + H2O</text>
        <dbReference type="Rhea" id="RHEA:23476"/>
        <dbReference type="ChEBI" id="CHEBI:15377"/>
        <dbReference type="ChEBI" id="CHEBI:15378"/>
        <dbReference type="ChEBI" id="CHEBI:16526"/>
        <dbReference type="ChEBI" id="CHEBI:58613"/>
        <dbReference type="ChEBI" id="CHEBI:58866"/>
        <dbReference type="EC" id="4.1.1.48"/>
    </reaction>
</comment>
<comment type="pathway">
    <text evidence="2">Amino-acid biosynthesis; L-tryptophan biosynthesis; L-tryptophan from chorismate: step 4/5.</text>
</comment>
<evidence type="ECO:0000256" key="2">
    <source>
        <dbReference type="ARBA" id="ARBA00004696"/>
    </source>
</evidence>
<evidence type="ECO:0000256" key="8">
    <source>
        <dbReference type="ARBA" id="ARBA00023239"/>
    </source>
</evidence>
<dbReference type="UniPathway" id="UPA00035">
    <property type="reaction ID" value="UER00043"/>
</dbReference>
<evidence type="ECO:0000256" key="3">
    <source>
        <dbReference type="ARBA" id="ARBA00012362"/>
    </source>
</evidence>
<evidence type="ECO:0000259" key="9">
    <source>
        <dbReference type="Pfam" id="PF00218"/>
    </source>
</evidence>
<dbReference type="InterPro" id="IPR045186">
    <property type="entry name" value="Indole-3-glycerol_P_synth"/>
</dbReference>
<comment type="caution">
    <text evidence="10">The sequence shown here is derived from an EMBL/GenBank/DDBJ whole genome shotgun (WGS) entry which is preliminary data.</text>
</comment>
<keyword evidence="4" id="KW-0028">Amino-acid biosynthesis</keyword>
<dbReference type="EC" id="4.1.1.48" evidence="3"/>
<organism evidence="10">
    <name type="scientific">bioreactor metagenome</name>
    <dbReference type="NCBI Taxonomy" id="1076179"/>
    <lineage>
        <taxon>unclassified sequences</taxon>
        <taxon>metagenomes</taxon>
        <taxon>ecological metagenomes</taxon>
    </lineage>
</organism>
<evidence type="ECO:0000256" key="6">
    <source>
        <dbReference type="ARBA" id="ARBA00022822"/>
    </source>
</evidence>
<dbReference type="InterPro" id="IPR013798">
    <property type="entry name" value="Indole-3-glycerol_P_synth_dom"/>
</dbReference>
<keyword evidence="7" id="KW-0057">Aromatic amino acid biosynthesis</keyword>
<dbReference type="Gene3D" id="3.20.20.70">
    <property type="entry name" value="Aldolase class I"/>
    <property type="match status" value="1"/>
</dbReference>